<evidence type="ECO:0000259" key="6">
    <source>
        <dbReference type="PROSITE" id="PS50109"/>
    </source>
</evidence>
<evidence type="ECO:0000256" key="4">
    <source>
        <dbReference type="ARBA" id="ARBA00022679"/>
    </source>
</evidence>
<keyword evidence="4" id="KW-0808">Transferase</keyword>
<proteinExistence type="predicted"/>
<dbReference type="PANTHER" id="PTHR43304:SF1">
    <property type="entry name" value="PAC DOMAIN-CONTAINING PROTEIN"/>
    <property type="match status" value="1"/>
</dbReference>
<dbReference type="PANTHER" id="PTHR43304">
    <property type="entry name" value="PHYTOCHROME-LIKE PROTEIN CPH1"/>
    <property type="match status" value="1"/>
</dbReference>
<keyword evidence="5" id="KW-0418">Kinase</keyword>
<name>A0A829D7S3_LEPIR</name>
<evidence type="ECO:0000256" key="2">
    <source>
        <dbReference type="ARBA" id="ARBA00012438"/>
    </source>
</evidence>
<accession>A0A829D7S3</accession>
<comment type="caution">
    <text evidence="7">The sequence shown here is derived from an EMBL/GenBank/DDBJ whole genome shotgun (WGS) entry which is preliminary data.</text>
</comment>
<evidence type="ECO:0000256" key="5">
    <source>
        <dbReference type="ARBA" id="ARBA00022777"/>
    </source>
</evidence>
<dbReference type="Proteomes" id="UP000012329">
    <property type="component" value="Unassembled WGS sequence"/>
</dbReference>
<dbReference type="InterPro" id="IPR052162">
    <property type="entry name" value="Sensor_kinase/Photoreceptor"/>
</dbReference>
<dbReference type="InterPro" id="IPR003594">
    <property type="entry name" value="HATPase_dom"/>
</dbReference>
<evidence type="ECO:0000313" key="7">
    <source>
        <dbReference type="EMBL" id="EMY05150.1"/>
    </source>
</evidence>
<dbReference type="InterPro" id="IPR004358">
    <property type="entry name" value="Sig_transdc_His_kin-like_C"/>
</dbReference>
<dbReference type="EMBL" id="AFJL02000094">
    <property type="protein sequence ID" value="EMY05150.1"/>
    <property type="molecule type" value="Genomic_DNA"/>
</dbReference>
<dbReference type="InterPro" id="IPR005467">
    <property type="entry name" value="His_kinase_dom"/>
</dbReference>
<dbReference type="SUPFAM" id="SSF55874">
    <property type="entry name" value="ATPase domain of HSP90 chaperone/DNA topoisomerase II/histidine kinase"/>
    <property type="match status" value="1"/>
</dbReference>
<dbReference type="Pfam" id="PF02518">
    <property type="entry name" value="HATPase_c"/>
    <property type="match status" value="1"/>
</dbReference>
<dbReference type="AlphaFoldDB" id="A0A829D7S3"/>
<gene>
    <name evidence="7" type="ORF">LEP1GSC029_4143</name>
</gene>
<dbReference type="GO" id="GO:0004673">
    <property type="term" value="F:protein histidine kinase activity"/>
    <property type="evidence" value="ECO:0007669"/>
    <property type="project" value="UniProtKB-EC"/>
</dbReference>
<sequence length="55" mass="6270">MREKIFDPFFTTKGPGEGSGLGLDISRRIIKKHEGRIELESEPGKTIFHVFLPKE</sequence>
<dbReference type="PRINTS" id="PR00344">
    <property type="entry name" value="BCTRLSENSOR"/>
</dbReference>
<dbReference type="Gene3D" id="3.30.565.10">
    <property type="entry name" value="Histidine kinase-like ATPase, C-terminal domain"/>
    <property type="match status" value="1"/>
</dbReference>
<dbReference type="PROSITE" id="PS50109">
    <property type="entry name" value="HIS_KIN"/>
    <property type="match status" value="1"/>
</dbReference>
<dbReference type="EC" id="2.7.13.3" evidence="2"/>
<evidence type="ECO:0000256" key="3">
    <source>
        <dbReference type="ARBA" id="ARBA00022553"/>
    </source>
</evidence>
<comment type="catalytic activity">
    <reaction evidence="1">
        <text>ATP + protein L-histidine = ADP + protein N-phospho-L-histidine.</text>
        <dbReference type="EC" id="2.7.13.3"/>
    </reaction>
</comment>
<feature type="domain" description="Histidine kinase" evidence="6">
    <location>
        <begin position="1"/>
        <end position="55"/>
    </location>
</feature>
<organism evidence="7 8">
    <name type="scientific">Leptospira interrogans str. 2002000626</name>
    <dbReference type="NCBI Taxonomy" id="996803"/>
    <lineage>
        <taxon>Bacteria</taxon>
        <taxon>Pseudomonadati</taxon>
        <taxon>Spirochaetota</taxon>
        <taxon>Spirochaetia</taxon>
        <taxon>Leptospirales</taxon>
        <taxon>Leptospiraceae</taxon>
        <taxon>Leptospira</taxon>
    </lineage>
</organism>
<keyword evidence="3" id="KW-0597">Phosphoprotein</keyword>
<dbReference type="InterPro" id="IPR036890">
    <property type="entry name" value="HATPase_C_sf"/>
</dbReference>
<protein>
    <recommendedName>
        <fullName evidence="2">histidine kinase</fullName>
        <ecNumber evidence="2">2.7.13.3</ecNumber>
    </recommendedName>
</protein>
<evidence type="ECO:0000256" key="1">
    <source>
        <dbReference type="ARBA" id="ARBA00000085"/>
    </source>
</evidence>
<evidence type="ECO:0000313" key="8">
    <source>
        <dbReference type="Proteomes" id="UP000012329"/>
    </source>
</evidence>
<reference evidence="7 8" key="1">
    <citation type="submission" date="2013-02" db="EMBL/GenBank/DDBJ databases">
        <authorList>
            <person name="Harkins D.M."/>
            <person name="Durkin A.S."/>
            <person name="Brinkac L.M."/>
            <person name="Haft D.H."/>
            <person name="Selengut J.D."/>
            <person name="Sanka R."/>
            <person name="DePew J."/>
            <person name="Purushe J."/>
            <person name="Whelen A.C."/>
            <person name="Vinetz J.M."/>
            <person name="Sutton G.G."/>
            <person name="Nierman W.C."/>
            <person name="Fouts D.E."/>
        </authorList>
    </citation>
    <scope>NUCLEOTIDE SEQUENCE [LARGE SCALE GENOMIC DNA]</scope>
    <source>
        <strain evidence="7 8">2002000626</strain>
    </source>
</reference>